<name>A0A8X8YJZ9_SALSN</name>
<evidence type="ECO:0000259" key="8">
    <source>
        <dbReference type="PROSITE" id="PS50235"/>
    </source>
</evidence>
<proteinExistence type="inferred from homology"/>
<feature type="domain" description="USP" evidence="8">
    <location>
        <begin position="1"/>
        <end position="319"/>
    </location>
</feature>
<dbReference type="SUPFAM" id="SSF54001">
    <property type="entry name" value="Cysteine proteinases"/>
    <property type="match status" value="1"/>
</dbReference>
<dbReference type="InterPro" id="IPR050185">
    <property type="entry name" value="Ub_carboxyl-term_hydrolase"/>
</dbReference>
<keyword evidence="5" id="KW-0833">Ubl conjugation pathway</keyword>
<evidence type="ECO:0000313" key="10">
    <source>
        <dbReference type="Proteomes" id="UP000298416"/>
    </source>
</evidence>
<evidence type="ECO:0000256" key="2">
    <source>
        <dbReference type="ARBA" id="ARBA00009085"/>
    </source>
</evidence>
<dbReference type="PROSITE" id="PS50235">
    <property type="entry name" value="USP_3"/>
    <property type="match status" value="1"/>
</dbReference>
<organism evidence="9">
    <name type="scientific">Salvia splendens</name>
    <name type="common">Scarlet sage</name>
    <dbReference type="NCBI Taxonomy" id="180675"/>
    <lineage>
        <taxon>Eukaryota</taxon>
        <taxon>Viridiplantae</taxon>
        <taxon>Streptophyta</taxon>
        <taxon>Embryophyta</taxon>
        <taxon>Tracheophyta</taxon>
        <taxon>Spermatophyta</taxon>
        <taxon>Magnoliopsida</taxon>
        <taxon>eudicotyledons</taxon>
        <taxon>Gunneridae</taxon>
        <taxon>Pentapetalae</taxon>
        <taxon>asterids</taxon>
        <taxon>lamiids</taxon>
        <taxon>Lamiales</taxon>
        <taxon>Lamiaceae</taxon>
        <taxon>Nepetoideae</taxon>
        <taxon>Mentheae</taxon>
        <taxon>Salviinae</taxon>
        <taxon>Salvia</taxon>
        <taxon>Salvia subgen. Calosphace</taxon>
        <taxon>core Calosphace</taxon>
    </lineage>
</organism>
<sequence>MLSNFSYSKLINGKSIFNSRLFGVPLIVRQNITNGYEVREIYTKLLAPFLVPEKDSLKNGDSSDKGADEAILEVHDASYASLNGSSETPEKEEFEAHSDTECQFYLTNEKVTEKGCEIGMEELVKPKAVSEIQYVLVSWSQKMVTHYNVQPLSLLPEVSKSAFFSKRPQESVSLYKCLEAFLKEEPLGPDDMWYCPVCKKHCQAGKKLDLWRLPEILVIHLKRFSYNCFLKNKLETFVDFPVHDLDLSGYIAQKGGQSSHRYMLYAISNHYGSMGGGHYTAFVHHGGDRWYDFDDSHVSLISEDKIKTSAAYVLFYRRVEDA</sequence>
<keyword evidence="10" id="KW-1185">Reference proteome</keyword>
<dbReference type="PROSITE" id="PS00973">
    <property type="entry name" value="USP_2"/>
    <property type="match status" value="1"/>
</dbReference>
<dbReference type="Proteomes" id="UP000298416">
    <property type="component" value="Unassembled WGS sequence"/>
</dbReference>
<gene>
    <name evidence="9" type="ORF">SASPL_104743</name>
</gene>
<keyword evidence="6" id="KW-0378">Hydrolase</keyword>
<dbReference type="CDD" id="cd02674">
    <property type="entry name" value="Peptidase_C19R"/>
    <property type="match status" value="1"/>
</dbReference>
<dbReference type="PANTHER" id="PTHR21646">
    <property type="entry name" value="UBIQUITIN CARBOXYL-TERMINAL HYDROLASE"/>
    <property type="match status" value="1"/>
</dbReference>
<comment type="caution">
    <text evidence="9">The sequence shown here is derived from an EMBL/GenBank/DDBJ whole genome shotgun (WGS) entry which is preliminary data.</text>
</comment>
<dbReference type="InterPro" id="IPR038765">
    <property type="entry name" value="Papain-like_cys_pep_sf"/>
</dbReference>
<dbReference type="Pfam" id="PF00443">
    <property type="entry name" value="UCH"/>
    <property type="match status" value="1"/>
</dbReference>
<evidence type="ECO:0000256" key="5">
    <source>
        <dbReference type="ARBA" id="ARBA00022786"/>
    </source>
</evidence>
<keyword evidence="4" id="KW-0645">Protease</keyword>
<accession>A0A8X8YJZ9</accession>
<dbReference type="EMBL" id="PNBA02000002">
    <property type="protein sequence ID" value="KAG6433135.1"/>
    <property type="molecule type" value="Genomic_DNA"/>
</dbReference>
<dbReference type="GO" id="GO:0006508">
    <property type="term" value="P:proteolysis"/>
    <property type="evidence" value="ECO:0007669"/>
    <property type="project" value="UniProtKB-KW"/>
</dbReference>
<dbReference type="InterPro" id="IPR018200">
    <property type="entry name" value="USP_CS"/>
</dbReference>
<dbReference type="InterPro" id="IPR001394">
    <property type="entry name" value="Peptidase_C19_UCH"/>
</dbReference>
<dbReference type="Gene3D" id="3.90.70.10">
    <property type="entry name" value="Cysteine proteinases"/>
    <property type="match status" value="1"/>
</dbReference>
<dbReference type="GO" id="GO:0016579">
    <property type="term" value="P:protein deubiquitination"/>
    <property type="evidence" value="ECO:0007669"/>
    <property type="project" value="InterPro"/>
</dbReference>
<dbReference type="GO" id="GO:0004843">
    <property type="term" value="F:cysteine-type deubiquitinase activity"/>
    <property type="evidence" value="ECO:0007669"/>
    <property type="project" value="UniProtKB-EC"/>
</dbReference>
<comment type="similarity">
    <text evidence="2">Belongs to the peptidase C19 family.</text>
</comment>
<reference evidence="9" key="1">
    <citation type="submission" date="2018-01" db="EMBL/GenBank/DDBJ databases">
        <authorList>
            <person name="Mao J.F."/>
        </authorList>
    </citation>
    <scope>NUCLEOTIDE SEQUENCE</scope>
    <source>
        <strain evidence="9">Huo1</strain>
        <tissue evidence="9">Leaf</tissue>
    </source>
</reference>
<comment type="catalytic activity">
    <reaction evidence="1">
        <text>Thiol-dependent hydrolysis of ester, thioester, amide, peptide and isopeptide bonds formed by the C-terminal Gly of ubiquitin (a 76-residue protein attached to proteins as an intracellular targeting signal).</text>
        <dbReference type="EC" id="3.4.19.12"/>
    </reaction>
</comment>
<evidence type="ECO:0000313" key="9">
    <source>
        <dbReference type="EMBL" id="KAG6433135.1"/>
    </source>
</evidence>
<dbReference type="PANTHER" id="PTHR21646:SF24">
    <property type="entry name" value="UBIQUITIN CARBOXYL-TERMINAL HYDROLASE"/>
    <property type="match status" value="1"/>
</dbReference>
<evidence type="ECO:0000256" key="4">
    <source>
        <dbReference type="ARBA" id="ARBA00022670"/>
    </source>
</evidence>
<dbReference type="InterPro" id="IPR028889">
    <property type="entry name" value="USP"/>
</dbReference>
<protein>
    <recommendedName>
        <fullName evidence="3">ubiquitinyl hydrolase 1</fullName>
        <ecNumber evidence="3">3.4.19.12</ecNumber>
    </recommendedName>
</protein>
<dbReference type="EC" id="3.4.19.12" evidence="3"/>
<evidence type="ECO:0000256" key="1">
    <source>
        <dbReference type="ARBA" id="ARBA00000707"/>
    </source>
</evidence>
<reference evidence="9" key="2">
    <citation type="submission" date="2020-08" db="EMBL/GenBank/DDBJ databases">
        <title>Plant Genome Project.</title>
        <authorList>
            <person name="Zhang R.-G."/>
        </authorList>
    </citation>
    <scope>NUCLEOTIDE SEQUENCE</scope>
    <source>
        <strain evidence="9">Huo1</strain>
        <tissue evidence="9">Leaf</tissue>
    </source>
</reference>
<evidence type="ECO:0000256" key="3">
    <source>
        <dbReference type="ARBA" id="ARBA00012759"/>
    </source>
</evidence>
<evidence type="ECO:0000256" key="7">
    <source>
        <dbReference type="ARBA" id="ARBA00022807"/>
    </source>
</evidence>
<dbReference type="AlphaFoldDB" id="A0A8X8YJZ9"/>
<keyword evidence="7" id="KW-0788">Thiol protease</keyword>
<evidence type="ECO:0000256" key="6">
    <source>
        <dbReference type="ARBA" id="ARBA00022801"/>
    </source>
</evidence>